<dbReference type="PANTHER" id="PTHR35024">
    <property type="entry name" value="HYPOTHETICAL CYTOSOLIC PROTEIN"/>
    <property type="match status" value="1"/>
</dbReference>
<dbReference type="InterPro" id="IPR007607">
    <property type="entry name" value="BacA/B"/>
</dbReference>
<gene>
    <name evidence="3" type="ORF">PACILC2_21470</name>
</gene>
<dbReference type="EMBL" id="BOVJ01000066">
    <property type="protein sequence ID" value="GIQ63579.1"/>
    <property type="molecule type" value="Genomic_DNA"/>
</dbReference>
<organism evidence="3 4">
    <name type="scientific">Paenibacillus cisolokensis</name>
    <dbReference type="NCBI Taxonomy" id="1658519"/>
    <lineage>
        <taxon>Bacteria</taxon>
        <taxon>Bacillati</taxon>
        <taxon>Bacillota</taxon>
        <taxon>Bacilli</taxon>
        <taxon>Bacillales</taxon>
        <taxon>Paenibacillaceae</taxon>
        <taxon>Paenibacillus</taxon>
    </lineage>
</organism>
<feature type="compositionally biased region" description="Basic and acidic residues" evidence="2">
    <location>
        <begin position="136"/>
        <end position="145"/>
    </location>
</feature>
<comment type="similarity">
    <text evidence="1">Belongs to the bactofilin family.</text>
</comment>
<evidence type="ECO:0000313" key="4">
    <source>
        <dbReference type="Proteomes" id="UP000680304"/>
    </source>
</evidence>
<name>A0ABQ4N5U3_9BACL</name>
<accession>A0ABQ4N5U3</accession>
<dbReference type="Proteomes" id="UP000680304">
    <property type="component" value="Unassembled WGS sequence"/>
</dbReference>
<comment type="caution">
    <text evidence="3">The sequence shown here is derived from an EMBL/GenBank/DDBJ whole genome shotgun (WGS) entry which is preliminary data.</text>
</comment>
<evidence type="ECO:0008006" key="5">
    <source>
        <dbReference type="Google" id="ProtNLM"/>
    </source>
</evidence>
<dbReference type="RefSeq" id="WP_062495444.1">
    <property type="nucleotide sequence ID" value="NZ_BOVJ01000066.1"/>
</dbReference>
<dbReference type="PANTHER" id="PTHR35024:SF4">
    <property type="entry name" value="POLYMER-FORMING CYTOSKELETAL PROTEIN"/>
    <property type="match status" value="1"/>
</dbReference>
<evidence type="ECO:0000256" key="1">
    <source>
        <dbReference type="ARBA" id="ARBA00044755"/>
    </source>
</evidence>
<feature type="compositionally biased region" description="Low complexity" evidence="2">
    <location>
        <begin position="120"/>
        <end position="135"/>
    </location>
</feature>
<sequence length="151" mass="15749">MFKSDKKLAGNDTMIGHGTLAEGSIISESDVRIEGEYRGDIECKGDIVLGECGIARSNLKGRDIVISGQVFGDVTASGRLTITASGQVYGSVNAQSLLIQEGGVFNGSCQMERRPETARARTLTGGDAAAAASKEAPAEKTDKAQRKVQAG</sequence>
<keyword evidence="4" id="KW-1185">Reference proteome</keyword>
<protein>
    <recommendedName>
        <fullName evidence="5">Cell shape determination protein CcmA</fullName>
    </recommendedName>
</protein>
<reference evidence="3 4" key="1">
    <citation type="submission" date="2021-04" db="EMBL/GenBank/DDBJ databases">
        <title>Draft genome sequence of Paenibacillus cisolokensis, LC2-13A.</title>
        <authorList>
            <person name="Uke A."/>
            <person name="Chhe C."/>
            <person name="Baramee S."/>
            <person name="Kosugi A."/>
        </authorList>
    </citation>
    <scope>NUCLEOTIDE SEQUENCE [LARGE SCALE GENOMIC DNA]</scope>
    <source>
        <strain evidence="3 4">LC2-13A</strain>
    </source>
</reference>
<evidence type="ECO:0000256" key="2">
    <source>
        <dbReference type="SAM" id="MobiDB-lite"/>
    </source>
</evidence>
<evidence type="ECO:0000313" key="3">
    <source>
        <dbReference type="EMBL" id="GIQ63579.1"/>
    </source>
</evidence>
<dbReference type="Pfam" id="PF04519">
    <property type="entry name" value="Bactofilin"/>
    <property type="match status" value="1"/>
</dbReference>
<proteinExistence type="inferred from homology"/>
<feature type="region of interest" description="Disordered" evidence="2">
    <location>
        <begin position="116"/>
        <end position="151"/>
    </location>
</feature>